<evidence type="ECO:0000313" key="1">
    <source>
        <dbReference type="EMBL" id="ASV32470.1"/>
    </source>
</evidence>
<keyword evidence="2" id="KW-1185">Reference proteome</keyword>
<evidence type="ECO:0000313" key="2">
    <source>
        <dbReference type="Proteomes" id="UP000215244"/>
    </source>
</evidence>
<sequence length="391" mass="44010">MNKFKVYILFLLMLIGSNVNSQVGDLELRNYFNAMVFLKDSATIKQNINGIEHEVYLKNPNTKKLIPMKSVGVGSGFFISKGLDDYLVTAQHVGVNISKRGTIAYRNASGKKIEVKLEDITYENENWVYHQEADVAVLHLNLKEKDEEFIKGLEIRFIDYWYLMRDQVAPDRFTDLHVVGYPLGLGVTELNISPITKKVRVSSDILVLPRADRGNLSHFFLLDDPSTSGFSGGPIVYLGDPIISKDKKTYLPSPMRIMGLVHGTISDPKDKAGRFSAIVPSYLIAETIDLAPSFEGTYTYKYPNGKLWSRRIYKNGIPWTVIDNYDPEGKPQEKGTLKDGTGTLNTYDAKGKLIYVERFEKGIRLSLSPVMTTEELEKFGGFAPAKPDEND</sequence>
<dbReference type="SUPFAM" id="SSF50494">
    <property type="entry name" value="Trypsin-like serine proteases"/>
    <property type="match status" value="1"/>
</dbReference>
<dbReference type="SUPFAM" id="SSF82185">
    <property type="entry name" value="Histone H3 K4-specific methyltransferase SET7/9 N-terminal domain"/>
    <property type="match status" value="1"/>
</dbReference>
<organism evidence="1 2">
    <name type="scientific">Maribacter cobaltidurans</name>
    <dbReference type="NCBI Taxonomy" id="1178778"/>
    <lineage>
        <taxon>Bacteria</taxon>
        <taxon>Pseudomonadati</taxon>
        <taxon>Bacteroidota</taxon>
        <taxon>Flavobacteriia</taxon>
        <taxon>Flavobacteriales</taxon>
        <taxon>Flavobacteriaceae</taxon>
        <taxon>Maribacter</taxon>
    </lineage>
</organism>
<dbReference type="Gene3D" id="2.40.10.120">
    <property type="match status" value="1"/>
</dbReference>
<proteinExistence type="predicted"/>
<dbReference type="Proteomes" id="UP000215244">
    <property type="component" value="Chromosome"/>
</dbReference>
<dbReference type="Pfam" id="PF13365">
    <property type="entry name" value="Trypsin_2"/>
    <property type="match status" value="1"/>
</dbReference>
<dbReference type="AlphaFoldDB" id="A0A223VBC0"/>
<protein>
    <submittedName>
        <fullName evidence="1">Uncharacterized protein</fullName>
    </submittedName>
</protein>
<gene>
    <name evidence="1" type="ORF">CJ263_20770</name>
</gene>
<dbReference type="InterPro" id="IPR009003">
    <property type="entry name" value="Peptidase_S1_PA"/>
</dbReference>
<dbReference type="EMBL" id="CP022957">
    <property type="protein sequence ID" value="ASV32470.1"/>
    <property type="molecule type" value="Genomic_DNA"/>
</dbReference>
<name>A0A223VBC0_9FLAO</name>
<dbReference type="KEGG" id="marb:CJ263_20770"/>
<accession>A0A223VBC0</accession>
<dbReference type="RefSeq" id="WP_094999022.1">
    <property type="nucleotide sequence ID" value="NZ_BMJL01000001.1"/>
</dbReference>
<dbReference type="Gene3D" id="3.90.930.1">
    <property type="match status" value="1"/>
</dbReference>
<dbReference type="OrthoDB" id="1524045at2"/>
<reference evidence="1 2" key="1">
    <citation type="submission" date="2017-08" db="EMBL/GenBank/DDBJ databases">
        <title>The complete genome sequence of Maribacter sp. B1, isolated from deep-sea sediment.</title>
        <authorList>
            <person name="Wu Y.-H."/>
            <person name="Cheng H."/>
            <person name="Xu X.-W."/>
        </authorList>
    </citation>
    <scope>NUCLEOTIDE SEQUENCE [LARGE SCALE GENOMIC DNA]</scope>
    <source>
        <strain evidence="1 2">B1</strain>
    </source>
</reference>